<dbReference type="AlphaFoldDB" id="A0A9N8ER63"/>
<proteinExistence type="predicted"/>
<sequence>MSSRNSNNNNGNNNKRKGRRRSRHEIGVGVNAIHKFDQQQQLQAAQQEEEEQTTSNPFQGLGLPSLEELEKHWKVEKATDGGKDRLMCNKDGGHWKIVVSMEELYDTCVLELKQRESWKSFDEYKKFMMDKYYIEESILDCLLVKNNNNSNNSDDDTEEQQQDN</sequence>
<reference evidence="2" key="1">
    <citation type="submission" date="2020-06" db="EMBL/GenBank/DDBJ databases">
        <authorList>
            <consortium name="Plant Systems Biology data submission"/>
        </authorList>
    </citation>
    <scope>NUCLEOTIDE SEQUENCE</scope>
    <source>
        <strain evidence="2">D6</strain>
    </source>
</reference>
<keyword evidence="3" id="KW-1185">Reference proteome</keyword>
<gene>
    <name evidence="2" type="ORF">SEMRO_1438_G272640.1</name>
</gene>
<evidence type="ECO:0000313" key="2">
    <source>
        <dbReference type="EMBL" id="CAB9523619.1"/>
    </source>
</evidence>
<dbReference type="Proteomes" id="UP001153069">
    <property type="component" value="Unassembled WGS sequence"/>
</dbReference>
<name>A0A9N8ER63_9STRA</name>
<evidence type="ECO:0000256" key="1">
    <source>
        <dbReference type="SAM" id="MobiDB-lite"/>
    </source>
</evidence>
<feature type="compositionally biased region" description="Low complexity" evidence="1">
    <location>
        <begin position="1"/>
        <end position="13"/>
    </location>
</feature>
<organism evidence="2 3">
    <name type="scientific">Seminavis robusta</name>
    <dbReference type="NCBI Taxonomy" id="568900"/>
    <lineage>
        <taxon>Eukaryota</taxon>
        <taxon>Sar</taxon>
        <taxon>Stramenopiles</taxon>
        <taxon>Ochrophyta</taxon>
        <taxon>Bacillariophyta</taxon>
        <taxon>Bacillariophyceae</taxon>
        <taxon>Bacillariophycidae</taxon>
        <taxon>Naviculales</taxon>
        <taxon>Naviculaceae</taxon>
        <taxon>Seminavis</taxon>
    </lineage>
</organism>
<feature type="region of interest" description="Disordered" evidence="1">
    <location>
        <begin position="1"/>
        <end position="63"/>
    </location>
</feature>
<accession>A0A9N8ER63</accession>
<protein>
    <submittedName>
        <fullName evidence="2">Uncharacterized protein</fullName>
    </submittedName>
</protein>
<evidence type="ECO:0000313" key="3">
    <source>
        <dbReference type="Proteomes" id="UP001153069"/>
    </source>
</evidence>
<dbReference type="EMBL" id="CAICTM010001436">
    <property type="protein sequence ID" value="CAB9523619.1"/>
    <property type="molecule type" value="Genomic_DNA"/>
</dbReference>
<feature type="compositionally biased region" description="Basic residues" evidence="1">
    <location>
        <begin position="14"/>
        <end position="23"/>
    </location>
</feature>
<comment type="caution">
    <text evidence="2">The sequence shown here is derived from an EMBL/GenBank/DDBJ whole genome shotgun (WGS) entry which is preliminary data.</text>
</comment>